<sequence>MKLLRHPASRTLAAIAAGTLCFSLFSLTTGTPGSAATRTISCATASCLQSALKNAKPGDDIVLAEGVTFKGSFKAEASGTASQPITIRSAGSVNPAVLSGYSTGGGYSLYVTGDYWNITGLKMTGALKGIMLDHANHVQMDGLEIYDIGDEGVHFRDGSSDNIIRNSHIYNTGLIEAGFGEGIYVGSDKGKWATYNKSADRNVISGVRIGPGVAAEHIDIKEGTVGTIVENSVFNGTGITGANYADSFIDVKGNDAVIRNNIGYRNGNSNIVDAFQVHVQVAGWGQNATFTGNTVYLDQAAPYVVNAVGDATASAAGNQRYPAGNLYQGHVNAAPAN</sequence>
<dbReference type="EMBL" id="LC490364">
    <property type="protein sequence ID" value="BBL78143.1"/>
    <property type="molecule type" value="Genomic_DNA"/>
</dbReference>
<keyword evidence="1" id="KW-0732">Signal</keyword>
<feature type="chain" id="PRO_5025553230" evidence="1">
    <location>
        <begin position="36"/>
        <end position="337"/>
    </location>
</feature>
<keyword evidence="3" id="KW-0456">Lyase</keyword>
<name>A0A679DQU9_9BACL</name>
<evidence type="ECO:0000313" key="3">
    <source>
        <dbReference type="EMBL" id="BBL78143.1"/>
    </source>
</evidence>
<dbReference type="GO" id="GO:0016829">
    <property type="term" value="F:lyase activity"/>
    <property type="evidence" value="ECO:0007669"/>
    <property type="project" value="UniProtKB-KW"/>
</dbReference>
<dbReference type="Gene3D" id="2.160.20.10">
    <property type="entry name" value="Single-stranded right-handed beta-helix, Pectin lyase-like"/>
    <property type="match status" value="1"/>
</dbReference>
<proteinExistence type="predicted"/>
<feature type="signal peptide" evidence="1">
    <location>
        <begin position="1"/>
        <end position="35"/>
    </location>
</feature>
<feature type="domain" description="Right handed beta helix" evidence="2">
    <location>
        <begin position="109"/>
        <end position="295"/>
    </location>
</feature>
<dbReference type="InterPro" id="IPR012334">
    <property type="entry name" value="Pectin_lyas_fold"/>
</dbReference>
<reference evidence="3" key="1">
    <citation type="journal article" date="2019" name="Sci. Rep.">
        <title>Structural and biochemical characterisation of a novel alginate lyase from Paenibacillus sp. str. FPU-7.</title>
        <authorList>
            <person name="Itoh T."/>
            <person name="Nakagawa E."/>
            <person name="Yoda M."/>
            <person name="Nakaichi A."/>
            <person name="Hibi T."/>
            <person name="Kimoto H."/>
        </authorList>
    </citation>
    <scope>NUCLEOTIDE SEQUENCE</scope>
    <source>
        <strain evidence="3">FPU-7</strain>
    </source>
</reference>
<protein>
    <submittedName>
        <fullName evidence="3">Alginate lyase</fullName>
    </submittedName>
</protein>
<evidence type="ECO:0000256" key="1">
    <source>
        <dbReference type="SAM" id="SignalP"/>
    </source>
</evidence>
<dbReference type="SMART" id="SM00710">
    <property type="entry name" value="PbH1"/>
    <property type="match status" value="6"/>
</dbReference>
<dbReference type="InterPro" id="IPR006626">
    <property type="entry name" value="PbH1"/>
</dbReference>
<evidence type="ECO:0000259" key="2">
    <source>
        <dbReference type="Pfam" id="PF13229"/>
    </source>
</evidence>
<accession>A0A679DQU9</accession>
<dbReference type="AlphaFoldDB" id="A0A679DQU9"/>
<dbReference type="InterPro" id="IPR011050">
    <property type="entry name" value="Pectin_lyase_fold/virulence"/>
</dbReference>
<dbReference type="SUPFAM" id="SSF51126">
    <property type="entry name" value="Pectin lyase-like"/>
    <property type="match status" value="1"/>
</dbReference>
<organism evidence="3">
    <name type="scientific">Paenibacillus sp. FPU-7</name>
    <dbReference type="NCBI Taxonomy" id="762821"/>
    <lineage>
        <taxon>Bacteria</taxon>
        <taxon>Bacillati</taxon>
        <taxon>Bacillota</taxon>
        <taxon>Bacilli</taxon>
        <taxon>Bacillales</taxon>
        <taxon>Paenibacillaceae</taxon>
        <taxon>Paenibacillus</taxon>
    </lineage>
</organism>
<dbReference type="InterPro" id="IPR039448">
    <property type="entry name" value="Beta_helix"/>
</dbReference>
<dbReference type="Pfam" id="PF13229">
    <property type="entry name" value="Beta_helix"/>
    <property type="match status" value="1"/>
</dbReference>